<evidence type="ECO:0000256" key="3">
    <source>
        <dbReference type="ARBA" id="ARBA00022722"/>
    </source>
</evidence>
<evidence type="ECO:0000256" key="5">
    <source>
        <dbReference type="ARBA" id="ARBA00022801"/>
    </source>
</evidence>
<dbReference type="Pfam" id="PF06958">
    <property type="entry name" value="Pyocin_S"/>
    <property type="match status" value="1"/>
</dbReference>
<accession>A0A4Y8VA39</accession>
<name>A0A4Y8VA39_9PSED</name>
<dbReference type="Gene3D" id="3.90.540.10">
    <property type="entry name" value="Colicin/pyocin, DNase domain"/>
    <property type="match status" value="1"/>
</dbReference>
<dbReference type="GO" id="GO:0016787">
    <property type="term" value="F:hydrolase activity"/>
    <property type="evidence" value="ECO:0007669"/>
    <property type="project" value="UniProtKB-KW"/>
</dbReference>
<evidence type="ECO:0000256" key="6">
    <source>
        <dbReference type="ARBA" id="ARBA00023022"/>
    </source>
</evidence>
<evidence type="ECO:0000313" key="10">
    <source>
        <dbReference type="Proteomes" id="UP000297555"/>
    </source>
</evidence>
<dbReference type="InterPro" id="IPR016128">
    <property type="entry name" value="Pyosin/cloacin_T_dom"/>
</dbReference>
<dbReference type="EMBL" id="SPDQ01000024">
    <property type="protein sequence ID" value="TFH77768.1"/>
    <property type="molecule type" value="Genomic_DNA"/>
</dbReference>
<dbReference type="SUPFAM" id="SSF69369">
    <property type="entry name" value="Cloacin translocation domain"/>
    <property type="match status" value="1"/>
</dbReference>
<feature type="domain" description="Pyosin/cloacin translocation" evidence="8">
    <location>
        <begin position="149"/>
        <end position="281"/>
    </location>
</feature>
<reference evidence="9 10" key="1">
    <citation type="submission" date="2019-03" db="EMBL/GenBank/DDBJ databases">
        <title>Draft genome sequence of humic substances-degrading Pseudomonas kribbensis CHA-19 from forest soil.</title>
        <authorList>
            <person name="Kim D."/>
        </authorList>
    </citation>
    <scope>NUCLEOTIDE SEQUENCE [LARGE SCALE GENOMIC DNA]</scope>
    <source>
        <strain evidence="9 10">CHA-19</strain>
    </source>
</reference>
<comment type="caution">
    <text evidence="9">The sequence shown here is derived from an EMBL/GenBank/DDBJ whole genome shotgun (WGS) entry which is preliminary data.</text>
</comment>
<dbReference type="OrthoDB" id="982153at2"/>
<dbReference type="RefSeq" id="WP_134828096.1">
    <property type="nucleotide sequence ID" value="NZ_SPDQ01000024.1"/>
</dbReference>
<evidence type="ECO:0000256" key="7">
    <source>
        <dbReference type="ARBA" id="ARBA00023048"/>
    </source>
</evidence>
<keyword evidence="5" id="KW-0378">Hydrolase</keyword>
<dbReference type="Pfam" id="PF21431">
    <property type="entry name" value="Col-Pyo_DNase"/>
    <property type="match status" value="1"/>
</dbReference>
<dbReference type="InterPro" id="IPR036302">
    <property type="entry name" value="Pyosin/cloacin_T_dom_sf"/>
</dbReference>
<keyword evidence="7" id="KW-0078">Bacteriocin</keyword>
<keyword evidence="4" id="KW-0255">Endonuclease</keyword>
<evidence type="ECO:0000256" key="4">
    <source>
        <dbReference type="ARBA" id="ARBA00022759"/>
    </source>
</evidence>
<proteinExistence type="inferred from homology"/>
<evidence type="ECO:0000256" key="2">
    <source>
        <dbReference type="ARBA" id="ARBA00022529"/>
    </source>
</evidence>
<dbReference type="GO" id="GO:0004519">
    <property type="term" value="F:endonuclease activity"/>
    <property type="evidence" value="ECO:0007669"/>
    <property type="project" value="UniProtKB-KW"/>
</dbReference>
<dbReference type="AlphaFoldDB" id="A0A4Y8VA39"/>
<dbReference type="InterPro" id="IPR044925">
    <property type="entry name" value="His-Me_finger_sf"/>
</dbReference>
<dbReference type="InterPro" id="IPR037146">
    <property type="entry name" value="Colicin/pyocin_DNase_dom_sf"/>
</dbReference>
<evidence type="ECO:0000259" key="8">
    <source>
        <dbReference type="Pfam" id="PF06958"/>
    </source>
</evidence>
<evidence type="ECO:0000313" key="9">
    <source>
        <dbReference type="EMBL" id="TFH77768.1"/>
    </source>
</evidence>
<dbReference type="Proteomes" id="UP000297555">
    <property type="component" value="Unassembled WGS sequence"/>
</dbReference>
<comment type="similarity">
    <text evidence="1">Belongs to the colicin/pyosin nuclease family.</text>
</comment>
<dbReference type="GO" id="GO:0031640">
    <property type="term" value="P:killing of cells of another organism"/>
    <property type="evidence" value="ECO:0007669"/>
    <property type="project" value="UniProtKB-KW"/>
</dbReference>
<dbReference type="SUPFAM" id="SSF54060">
    <property type="entry name" value="His-Me finger endonucleases"/>
    <property type="match status" value="1"/>
</dbReference>
<organism evidence="9 10">
    <name type="scientific">Pseudomonas kribbensis</name>
    <dbReference type="NCBI Taxonomy" id="1628086"/>
    <lineage>
        <taxon>Bacteria</taxon>
        <taxon>Pseudomonadati</taxon>
        <taxon>Pseudomonadota</taxon>
        <taxon>Gammaproteobacteria</taxon>
        <taxon>Pseudomonadales</taxon>
        <taxon>Pseudomonadaceae</taxon>
        <taxon>Pseudomonas</taxon>
    </lineage>
</organism>
<keyword evidence="3" id="KW-0540">Nuclease</keyword>
<evidence type="ECO:0000256" key="1">
    <source>
        <dbReference type="ARBA" id="ARBA00006811"/>
    </source>
</evidence>
<keyword evidence="6" id="KW-0044">Antibiotic</keyword>
<keyword evidence="2" id="KW-0929">Antimicrobial</keyword>
<protein>
    <submittedName>
        <fullName evidence="9">S-type Pyocin</fullName>
    </submittedName>
</protein>
<dbReference type="GO" id="GO:0042742">
    <property type="term" value="P:defense response to bacterium"/>
    <property type="evidence" value="ECO:0007669"/>
    <property type="project" value="UniProtKB-KW"/>
</dbReference>
<sequence length="415" mass="45410">MDLNKFLFDDEWRRKRPSENAIWSGWIPPPPPEPVYIRTDEWPTPKPRDDLVFAKSCTPDNWCRTEAGTTPEPVSSFGKVMVAGAMRFPAASTATAKAIGADLALGRMAGGGILQQRLNWATRGAGGPASVFILGMLPTRMGDGTLYTDDQLRTLSRAPTRVRFQFRRDAEGVMQVYGIHTGASGDDSVRTVKVQWTSDKTAMEANLNGITILWTPQRGPLGAMPPLVYPEHGEPLSTILVHPIAANTDSQIEILPGEDITAEDCILVFPAETGLKSLYVVFSKPARLMPGVVTGVGEDVAGIWLDHARAGSGAPIPTSIADSLRGREYSSFDSFRRAFWAEASKDTRLAGQLSEDSLERMRNGKAPRARLADAVGKRISHEIHHVELISQGGEVYNVDNLRVHTPKNHVEVHQD</sequence>
<gene>
    <name evidence="9" type="ORF">E4J90_23680</name>
</gene>